<dbReference type="GO" id="GO:0008237">
    <property type="term" value="F:metallopeptidase activity"/>
    <property type="evidence" value="ECO:0007669"/>
    <property type="project" value="UniProtKB-KW"/>
</dbReference>
<dbReference type="PANTHER" id="PTHR11533">
    <property type="entry name" value="PROTEASE M1 ZINC METALLOPROTEASE"/>
    <property type="match status" value="1"/>
</dbReference>
<keyword evidence="5" id="KW-0645">Protease</keyword>
<comment type="caution">
    <text evidence="14">The sequence shown here is derived from an EMBL/GenBank/DDBJ whole genome shotgun (WGS) entry which is preliminary data.</text>
</comment>
<evidence type="ECO:0000256" key="9">
    <source>
        <dbReference type="ARBA" id="ARBA00023049"/>
    </source>
</evidence>
<evidence type="ECO:0000256" key="7">
    <source>
        <dbReference type="ARBA" id="ARBA00022801"/>
    </source>
</evidence>
<protein>
    <recommendedName>
        <fullName evidence="13">ERAP1-like C-terminal domain-containing protein</fullName>
    </recommendedName>
</protein>
<keyword evidence="9" id="KW-0482">Metalloprotease</keyword>
<keyword evidence="10" id="KW-0472">Membrane</keyword>
<keyword evidence="15" id="KW-1185">Reference proteome</keyword>
<dbReference type="AlphaFoldDB" id="A0ABD6E4B5"/>
<gene>
    <name evidence="14" type="ORF">AB6A40_001427</name>
</gene>
<dbReference type="EMBL" id="JBGFUD010000529">
    <property type="protein sequence ID" value="MFH4974718.1"/>
    <property type="molecule type" value="Genomic_DNA"/>
</dbReference>
<keyword evidence="4" id="KW-1003">Cell membrane</keyword>
<keyword evidence="11" id="KW-1015">Disulfide bond</keyword>
<accession>A0ABD6E4B5</accession>
<comment type="cofactor">
    <cofactor evidence="1">
        <name>Zn(2+)</name>
        <dbReference type="ChEBI" id="CHEBI:29105"/>
    </cofactor>
</comment>
<evidence type="ECO:0000313" key="15">
    <source>
        <dbReference type="Proteomes" id="UP001608902"/>
    </source>
</evidence>
<evidence type="ECO:0000256" key="5">
    <source>
        <dbReference type="ARBA" id="ARBA00022670"/>
    </source>
</evidence>
<keyword evidence="6" id="KW-0479">Metal-binding</keyword>
<keyword evidence="8" id="KW-0862">Zinc</keyword>
<dbReference type="GO" id="GO:0005886">
    <property type="term" value="C:plasma membrane"/>
    <property type="evidence" value="ECO:0007669"/>
    <property type="project" value="UniProtKB-SubCell"/>
</dbReference>
<dbReference type="SUPFAM" id="SSF55486">
    <property type="entry name" value="Metalloproteases ('zincins'), catalytic domain"/>
    <property type="match status" value="1"/>
</dbReference>
<evidence type="ECO:0000256" key="11">
    <source>
        <dbReference type="ARBA" id="ARBA00023157"/>
    </source>
</evidence>
<evidence type="ECO:0000256" key="2">
    <source>
        <dbReference type="ARBA" id="ARBA00004236"/>
    </source>
</evidence>
<organism evidence="14 15">
    <name type="scientific">Gnathostoma spinigerum</name>
    <dbReference type="NCBI Taxonomy" id="75299"/>
    <lineage>
        <taxon>Eukaryota</taxon>
        <taxon>Metazoa</taxon>
        <taxon>Ecdysozoa</taxon>
        <taxon>Nematoda</taxon>
        <taxon>Chromadorea</taxon>
        <taxon>Rhabditida</taxon>
        <taxon>Spirurina</taxon>
        <taxon>Gnathostomatomorpha</taxon>
        <taxon>Gnathostomatoidea</taxon>
        <taxon>Gnathostomatidae</taxon>
        <taxon>Gnathostoma</taxon>
    </lineage>
</organism>
<evidence type="ECO:0000256" key="1">
    <source>
        <dbReference type="ARBA" id="ARBA00001947"/>
    </source>
</evidence>
<dbReference type="InterPro" id="IPR027268">
    <property type="entry name" value="Peptidase_M4/M1_CTD_sf"/>
</dbReference>
<evidence type="ECO:0000259" key="13">
    <source>
        <dbReference type="Pfam" id="PF11838"/>
    </source>
</evidence>
<reference evidence="14 15" key="1">
    <citation type="submission" date="2024-08" db="EMBL/GenBank/DDBJ databases">
        <title>Gnathostoma spinigerum genome.</title>
        <authorList>
            <person name="Gonzalez-Bertolin B."/>
            <person name="Monzon S."/>
            <person name="Zaballos A."/>
            <person name="Jimenez P."/>
            <person name="Dekumyoy P."/>
            <person name="Varona S."/>
            <person name="Cuesta I."/>
            <person name="Sumanam S."/>
            <person name="Adisakwattana P."/>
            <person name="Gasser R.B."/>
            <person name="Hernandez-Gonzalez A."/>
            <person name="Young N.D."/>
            <person name="Perteguer M.J."/>
        </authorList>
    </citation>
    <scope>NUCLEOTIDE SEQUENCE [LARGE SCALE GENOMIC DNA]</scope>
    <source>
        <strain evidence="14">AL3</strain>
        <tissue evidence="14">Liver</tissue>
    </source>
</reference>
<evidence type="ECO:0000256" key="3">
    <source>
        <dbReference type="ARBA" id="ARBA00010136"/>
    </source>
</evidence>
<evidence type="ECO:0000256" key="10">
    <source>
        <dbReference type="ARBA" id="ARBA00023136"/>
    </source>
</evidence>
<dbReference type="GO" id="GO:0046872">
    <property type="term" value="F:metal ion binding"/>
    <property type="evidence" value="ECO:0007669"/>
    <property type="project" value="UniProtKB-KW"/>
</dbReference>
<keyword evidence="7" id="KW-0378">Hydrolase</keyword>
<dbReference type="Proteomes" id="UP001608902">
    <property type="component" value="Unassembled WGS sequence"/>
</dbReference>
<proteinExistence type="inferred from homology"/>
<dbReference type="FunFam" id="1.25.50.20:FF:000001">
    <property type="entry name" value="Aminopeptidase"/>
    <property type="match status" value="1"/>
</dbReference>
<dbReference type="Gene3D" id="2.60.40.1910">
    <property type="match status" value="1"/>
</dbReference>
<evidence type="ECO:0000313" key="14">
    <source>
        <dbReference type="EMBL" id="MFH4974718.1"/>
    </source>
</evidence>
<dbReference type="Gene3D" id="1.25.50.20">
    <property type="match status" value="1"/>
</dbReference>
<dbReference type="Pfam" id="PF11838">
    <property type="entry name" value="ERAP1_C"/>
    <property type="match status" value="1"/>
</dbReference>
<evidence type="ECO:0000256" key="6">
    <source>
        <dbReference type="ARBA" id="ARBA00022723"/>
    </source>
</evidence>
<feature type="domain" description="ERAP1-like C-terminal" evidence="13">
    <location>
        <begin position="135"/>
        <end position="452"/>
    </location>
</feature>
<comment type="subcellular location">
    <subcellularLocation>
        <location evidence="2">Cell membrane</location>
    </subcellularLocation>
</comment>
<dbReference type="InterPro" id="IPR024571">
    <property type="entry name" value="ERAP1-like_C_dom"/>
</dbReference>
<evidence type="ECO:0000256" key="4">
    <source>
        <dbReference type="ARBA" id="ARBA00022475"/>
    </source>
</evidence>
<name>A0ABD6E4B5_9BILA</name>
<evidence type="ECO:0000256" key="8">
    <source>
        <dbReference type="ARBA" id="ARBA00022833"/>
    </source>
</evidence>
<dbReference type="PANTHER" id="PTHR11533:SF299">
    <property type="entry name" value="AMINOPEPTIDASE"/>
    <property type="match status" value="1"/>
</dbReference>
<dbReference type="InterPro" id="IPR050344">
    <property type="entry name" value="Peptidase_M1_aminopeptidases"/>
</dbReference>
<keyword evidence="12" id="KW-0325">Glycoprotein</keyword>
<sequence length="491" mass="56769">MIQGLSGHDNFRRALNEYLKKYAYSSASGDDLWRTIESHSHLEKNVSILDIAAAWTTQTGYPLVTVSLDTKNNILVLHNQTRFIYLQDARATVDSTRWSIPLQYITDVMNSSQVCWMNTDSAQAVQVQLEGSPKWVIVNSGSLSFIRVLYHNSIYKALREQLYANHTAIQAIDRAIILNDAFSFVKAGYLRVDMFLDLIGYIEHSGEKERAPLYIIIGSMRSVLRILVDSPNYELLQDYLRSLILPIYTKFGWNEQQDHVRRQLQGDILSFACQLRINDCIREAKARFNRWMEDSNSVSTDVLPFVLEEGVRHGSVHDWNIVFRRYIAAKTPSLKFMLLGTLAASENIQLIYRFLNLCMNPSVIRPNLLAKAFESLLRNPVANLHAWRYFRMNYDYFSNVIGLSTTMLGTTVRIMTEAFSSETDYNEVSHFFEAKYLGPSRAKVDQSLETIRLNIQWRQLNEETLGKWVKRWKESRQTVQLVNSHNGYRAE</sequence>
<dbReference type="Gene3D" id="1.10.390.10">
    <property type="entry name" value="Neutral Protease Domain 2"/>
    <property type="match status" value="1"/>
</dbReference>
<evidence type="ECO:0000256" key="12">
    <source>
        <dbReference type="ARBA" id="ARBA00023180"/>
    </source>
</evidence>
<dbReference type="GO" id="GO:0006508">
    <property type="term" value="P:proteolysis"/>
    <property type="evidence" value="ECO:0007669"/>
    <property type="project" value="UniProtKB-KW"/>
</dbReference>
<comment type="similarity">
    <text evidence="3">Belongs to the peptidase M1 family.</text>
</comment>